<dbReference type="RefSeq" id="YP_009244478.1">
    <property type="nucleotide sequence ID" value="NC_029860.1"/>
</dbReference>
<reference evidence="2" key="1">
    <citation type="submission" date="2015-07" db="EMBL/GenBank/DDBJ databases">
        <title>Reconstructing the complex evolutionary history of mobile plasmids in red algal genomes.</title>
        <authorList>
            <person name="Lee J."/>
            <person name="Kim K.M."/>
            <person name="Yang E.C."/>
            <person name="Miller K.A."/>
            <person name="Boo S.M."/>
            <person name="Bhattacharya D."/>
            <person name="Yoon H.S."/>
        </authorList>
    </citation>
    <scope>NUCLEOTIDE SEQUENCE</scope>
</reference>
<sequence>MTNYILDEQTKWKYLPWNKIKQRVDILKYRIYQASKVCNKHLIYKTQNNFVNSNEVKILAIQSTCRSIEHSYLHSNKENYNISDISKTYIFSHLFDGKSLYKINNSLQSLVSKIEQYMIYLCLESEWNARFRSVFCTNVFNTTSSKVENRNNIHNFNEHIVYNNYVADFKFYIPIKYINIKYIKKKSKHLHIFYLK</sequence>
<dbReference type="EMBL" id="MF401963">
    <property type="protein sequence ID" value="ASP44615.1"/>
    <property type="molecule type" value="Genomic_DNA"/>
</dbReference>
<protein>
    <recommendedName>
        <fullName evidence="1">Reverse transcriptase N-terminal domain-containing protein</fullName>
    </recommendedName>
</protein>
<dbReference type="GeneID" id="27219427"/>
<proteinExistence type="predicted"/>
<feature type="domain" description="Reverse transcriptase N-terminal" evidence="1">
    <location>
        <begin position="12"/>
        <end position="62"/>
    </location>
</feature>
<evidence type="ECO:0000259" key="1">
    <source>
        <dbReference type="Pfam" id="PF13655"/>
    </source>
</evidence>
<accession>A0A141SEK2</accession>
<geneLocation type="plastid" evidence="2"/>
<evidence type="ECO:0000313" key="3">
    <source>
        <dbReference type="EMBL" id="ASP44615.1"/>
    </source>
</evidence>
<dbReference type="Pfam" id="PF13655">
    <property type="entry name" value="RVT_N"/>
    <property type="match status" value="1"/>
</dbReference>
<keyword evidence="2" id="KW-0934">Plastid</keyword>
<dbReference type="AlphaFoldDB" id="A0A141SEK2"/>
<name>A0A141SEK2_AGACH</name>
<organism evidence="2">
    <name type="scientific">Agarophyton chilense</name>
    <name type="common">Red seaweed</name>
    <name type="synonym">Gracilaria chilensis</name>
    <dbReference type="NCBI Taxonomy" id="2510777"/>
    <lineage>
        <taxon>Eukaryota</taxon>
        <taxon>Rhodophyta</taxon>
        <taxon>Florideophyceae</taxon>
        <taxon>Rhodymeniophycidae</taxon>
        <taxon>Gracilariales</taxon>
        <taxon>Gracilariaceae</taxon>
        <taxon>Agarophyton</taxon>
    </lineage>
</organism>
<dbReference type="InterPro" id="IPR025960">
    <property type="entry name" value="RVT_N"/>
</dbReference>
<evidence type="ECO:0000313" key="2">
    <source>
        <dbReference type="EMBL" id="AMK96720.1"/>
    </source>
</evidence>
<dbReference type="EMBL" id="KT266788">
    <property type="protein sequence ID" value="AMK96720.1"/>
    <property type="molecule type" value="Genomic_DNA"/>
</dbReference>
<gene>
    <name evidence="2" type="primary">ORF198</name>
    <name evidence="2" type="ORF">Gchil_060</name>
</gene>
<reference evidence="3" key="2">
    <citation type="submission" date="2017-06" db="EMBL/GenBank/DDBJ databases">
        <title>Structure and comparision analysis of complete mitochondrion ans plastid genome of economic red alga Gracilaaria chilensis.</title>
        <authorList>
            <person name="Liu N."/>
            <person name="Zhang L."/>
            <person name="Liu T."/>
        </authorList>
    </citation>
    <scope>NUCLEOTIDE SEQUENCE</scope>
</reference>